<dbReference type="Pfam" id="PF13360">
    <property type="entry name" value="PQQ_2"/>
    <property type="match status" value="2"/>
</dbReference>
<protein>
    <submittedName>
        <fullName evidence="3">Outer membrane protein assembly factor BamB, contains PQQ-like beta-propeller repeat</fullName>
    </submittedName>
</protein>
<dbReference type="AlphaFoldDB" id="A0A1H1GM20"/>
<evidence type="ECO:0000256" key="1">
    <source>
        <dbReference type="SAM" id="MobiDB-lite"/>
    </source>
</evidence>
<feature type="region of interest" description="Disordered" evidence="1">
    <location>
        <begin position="26"/>
        <end position="51"/>
    </location>
</feature>
<dbReference type="Proteomes" id="UP000198848">
    <property type="component" value="Unassembled WGS sequence"/>
</dbReference>
<dbReference type="InterPro" id="IPR002372">
    <property type="entry name" value="PQQ_rpt_dom"/>
</dbReference>
<dbReference type="PANTHER" id="PTHR34512">
    <property type="entry name" value="CELL SURFACE PROTEIN"/>
    <property type="match status" value="1"/>
</dbReference>
<dbReference type="PANTHER" id="PTHR34512:SF30">
    <property type="entry name" value="OUTER MEMBRANE PROTEIN ASSEMBLY FACTOR BAMB"/>
    <property type="match status" value="1"/>
</dbReference>
<proteinExistence type="predicted"/>
<dbReference type="InterPro" id="IPR011047">
    <property type="entry name" value="Quinoprotein_ADH-like_sf"/>
</dbReference>
<reference evidence="4" key="1">
    <citation type="submission" date="2016-10" db="EMBL/GenBank/DDBJ databases">
        <authorList>
            <person name="Varghese N."/>
            <person name="Submissions S."/>
        </authorList>
    </citation>
    <scope>NUCLEOTIDE SEQUENCE [LARGE SCALE GENOMIC DNA]</scope>
    <source>
        <strain evidence="4">DSM 24767</strain>
    </source>
</reference>
<dbReference type="STRING" id="1095778.SAMN04489842_2496"/>
<accession>A0A1H1GM20</accession>
<dbReference type="InterPro" id="IPR015943">
    <property type="entry name" value="WD40/YVTN_repeat-like_dom_sf"/>
</dbReference>
<sequence>MPSTRRNLLASVVAGSAAIAGCITGEQAQSPTPDEPPPSGVDELPDPDGHVFGANGSWSSFGCNANNTRAVSDGEAPVDGVTEQWRVEVPQLAFDPPVVADGVVYLLDPPQTLRALDATDGDELWAVEDARQLPLVRDGVVYVSSYDTVRALGADTGDLLWEREFELPGRVTSPATYAGDQLVCGVGETVVALEADTGEEAWRRDVYGQILDHLAFFMGYGIVVATEAGMVYVLGEDGVGMRRWQLPAPVRLPPTADRDTIYVNCRDGNTYALTGETRIEVSWTAGTGGANHGIGVVDDLVFVRGYDDLYALDTDDGTHRWEYDVGDWSQTAPAYGRETVFVGGDALYALDPTPGGNPDDGPAVRFRQEFAGRVGPGPILDDGVLYVVAEVDEEEYALLALE</sequence>
<evidence type="ECO:0000313" key="3">
    <source>
        <dbReference type="EMBL" id="SDR14187.1"/>
    </source>
</evidence>
<name>A0A1H1GM20_NATTX</name>
<gene>
    <name evidence="3" type="ORF">SAMN04489842_2496</name>
</gene>
<feature type="domain" description="Pyrrolo-quinoline quinone repeat" evidence="2">
    <location>
        <begin position="112"/>
        <end position="210"/>
    </location>
</feature>
<evidence type="ECO:0000313" key="4">
    <source>
        <dbReference type="Proteomes" id="UP000198848"/>
    </source>
</evidence>
<organism evidence="3 4">
    <name type="scientific">Natronobacterium texcoconense</name>
    <dbReference type="NCBI Taxonomy" id="1095778"/>
    <lineage>
        <taxon>Archaea</taxon>
        <taxon>Methanobacteriati</taxon>
        <taxon>Methanobacteriota</taxon>
        <taxon>Stenosarchaea group</taxon>
        <taxon>Halobacteria</taxon>
        <taxon>Halobacteriales</taxon>
        <taxon>Natrialbaceae</taxon>
        <taxon>Natronobacterium</taxon>
    </lineage>
</organism>
<feature type="domain" description="Pyrrolo-quinoline quinone repeat" evidence="2">
    <location>
        <begin position="283"/>
        <end position="353"/>
    </location>
</feature>
<dbReference type="SUPFAM" id="SSF50998">
    <property type="entry name" value="Quinoprotein alcohol dehydrogenase-like"/>
    <property type="match status" value="2"/>
</dbReference>
<evidence type="ECO:0000259" key="2">
    <source>
        <dbReference type="Pfam" id="PF13360"/>
    </source>
</evidence>
<dbReference type="RefSeq" id="WP_090382164.1">
    <property type="nucleotide sequence ID" value="NZ_FNLC01000002.1"/>
</dbReference>
<dbReference type="InterPro" id="IPR018391">
    <property type="entry name" value="PQQ_b-propeller_rpt"/>
</dbReference>
<keyword evidence="4" id="KW-1185">Reference proteome</keyword>
<dbReference type="OrthoDB" id="145878at2157"/>
<dbReference type="SMART" id="SM00564">
    <property type="entry name" value="PQQ"/>
    <property type="match status" value="5"/>
</dbReference>
<dbReference type="EMBL" id="FNLC01000002">
    <property type="protein sequence ID" value="SDR14187.1"/>
    <property type="molecule type" value="Genomic_DNA"/>
</dbReference>
<dbReference type="Gene3D" id="2.130.10.10">
    <property type="entry name" value="YVTN repeat-like/Quinoprotein amine dehydrogenase"/>
    <property type="match status" value="1"/>
</dbReference>
<dbReference type="Gene3D" id="2.40.128.630">
    <property type="match status" value="1"/>
</dbReference>
<dbReference type="PROSITE" id="PS51257">
    <property type="entry name" value="PROKAR_LIPOPROTEIN"/>
    <property type="match status" value="1"/>
</dbReference>